<proteinExistence type="predicted"/>
<accession>A0AAV7DS10</accession>
<evidence type="ECO:0000313" key="1">
    <source>
        <dbReference type="EMBL" id="KAG9438981.1"/>
    </source>
</evidence>
<dbReference type="AlphaFoldDB" id="A0AAV7DS10"/>
<comment type="caution">
    <text evidence="1">The sequence shown here is derived from an EMBL/GenBank/DDBJ whole genome shotgun (WGS) entry which is preliminary data.</text>
</comment>
<dbReference type="PANTHER" id="PTHR35130:SF1">
    <property type="entry name" value="MEDIATOR OF RNA POLYMERASE II TRANSCRIPTION SUBUNIT 16"/>
    <property type="match status" value="1"/>
</dbReference>
<dbReference type="GO" id="GO:0016592">
    <property type="term" value="C:mediator complex"/>
    <property type="evidence" value="ECO:0007669"/>
    <property type="project" value="InterPro"/>
</dbReference>
<protein>
    <submittedName>
        <fullName evidence="1">Uncharacterized protein</fullName>
    </submittedName>
</protein>
<dbReference type="EMBL" id="JAINDJ010000008">
    <property type="protein sequence ID" value="KAG9438981.1"/>
    <property type="molecule type" value="Genomic_DNA"/>
</dbReference>
<reference evidence="1 2" key="1">
    <citation type="submission" date="2021-07" db="EMBL/GenBank/DDBJ databases">
        <title>The Aristolochia fimbriata genome: insights into angiosperm evolution, floral development and chemical biosynthesis.</title>
        <authorList>
            <person name="Jiao Y."/>
        </authorList>
    </citation>
    <scope>NUCLEOTIDE SEQUENCE [LARGE SCALE GENOMIC DNA]</scope>
    <source>
        <strain evidence="1">IBCAS-2021</strain>
        <tissue evidence="1">Leaf</tissue>
    </source>
</reference>
<organism evidence="1 2">
    <name type="scientific">Aristolochia fimbriata</name>
    <name type="common">White veined hardy Dutchman's pipe vine</name>
    <dbReference type="NCBI Taxonomy" id="158543"/>
    <lineage>
        <taxon>Eukaryota</taxon>
        <taxon>Viridiplantae</taxon>
        <taxon>Streptophyta</taxon>
        <taxon>Embryophyta</taxon>
        <taxon>Tracheophyta</taxon>
        <taxon>Spermatophyta</taxon>
        <taxon>Magnoliopsida</taxon>
        <taxon>Magnoliidae</taxon>
        <taxon>Piperales</taxon>
        <taxon>Aristolochiaceae</taxon>
        <taxon>Aristolochia</taxon>
    </lineage>
</organism>
<name>A0AAV7DS10_ARIFI</name>
<keyword evidence="2" id="KW-1185">Reference proteome</keyword>
<dbReference type="InterPro" id="IPR038836">
    <property type="entry name" value="MED16"/>
</dbReference>
<dbReference type="GO" id="GO:0006355">
    <property type="term" value="P:regulation of DNA-templated transcription"/>
    <property type="evidence" value="ECO:0007669"/>
    <property type="project" value="InterPro"/>
</dbReference>
<gene>
    <name evidence="1" type="ORF">H6P81_019146</name>
</gene>
<sequence>MVQTNWPNFLCACPVFSSGSVQLHWSQWPLCKMMHPPNGIPQAKDCLEQGTVVYLAADVTGFAPLASYLFSWQEYLASGRKHGVKQSDQEFSDMVSPEASAQSASTTTCLTLPEVDQLLLPLLKLPSYIFCSGQYMSTYDPDEEASITGWHAITKKLGELSKSGVTTTTTGGGDSAAAVEKVGVG</sequence>
<evidence type="ECO:0000313" key="2">
    <source>
        <dbReference type="Proteomes" id="UP000825729"/>
    </source>
</evidence>
<dbReference type="Proteomes" id="UP000825729">
    <property type="component" value="Unassembled WGS sequence"/>
</dbReference>
<dbReference type="PANTHER" id="PTHR35130">
    <property type="entry name" value="MEDIATOR OF RNA POLYMERASE II TRANSCRIPTION SUBUNIT 16"/>
    <property type="match status" value="1"/>
</dbReference>